<evidence type="ECO:0000256" key="6">
    <source>
        <dbReference type="ARBA" id="ARBA00022989"/>
    </source>
</evidence>
<feature type="transmembrane region" description="Helical" evidence="8">
    <location>
        <begin position="110"/>
        <end position="133"/>
    </location>
</feature>
<dbReference type="GO" id="GO:0042500">
    <property type="term" value="F:aspartic endopeptidase activity, intramembrane cleaving"/>
    <property type="evidence" value="ECO:0007669"/>
    <property type="project" value="InterPro"/>
</dbReference>
<keyword evidence="5" id="KW-0256">Endoplasmic reticulum</keyword>
<dbReference type="PANTHER" id="PTHR12174">
    <property type="entry name" value="SIGNAL PEPTIDE PEPTIDASE"/>
    <property type="match status" value="1"/>
</dbReference>
<dbReference type="InParanoid" id="A9V0R9"/>
<dbReference type="EMBL" id="CH991553">
    <property type="protein sequence ID" value="EDQ88802.1"/>
    <property type="molecule type" value="Genomic_DNA"/>
</dbReference>
<comment type="similarity">
    <text evidence="2">Belongs to the peptidase A22B family.</text>
</comment>
<evidence type="ECO:0000256" key="2">
    <source>
        <dbReference type="ARBA" id="ARBA00006859"/>
    </source>
</evidence>
<dbReference type="RefSeq" id="XP_001746415.1">
    <property type="nucleotide sequence ID" value="XM_001746363.1"/>
</dbReference>
<keyword evidence="10" id="KW-1185">Reference proteome</keyword>
<sequence>MGLGAALSGLYIYTRHWLMNNLFAISFSISAIEMLSCNSFTIGAMLLSGLFFYDIFFVFGTDVMVTVAKSVQGPIKVVFPKDFLANGINSTMHGMLGLGDIAFRKPTGSLYFSVAMLAYFLGLVTTMGVMHFFQAAQPALLYLSPAGVLAPLLTAFLRGETSLLFKYVSNDHGAVNLCVP</sequence>
<dbReference type="Proteomes" id="UP000001357">
    <property type="component" value="Unassembled WGS sequence"/>
</dbReference>
<feature type="transmembrane region" description="Helical" evidence="8">
    <location>
        <begin position="17"/>
        <end position="35"/>
    </location>
</feature>
<keyword evidence="6 8" id="KW-1133">Transmembrane helix</keyword>
<comment type="subcellular location">
    <subcellularLocation>
        <location evidence="1">Endoplasmic reticulum membrane</location>
        <topology evidence="1">Multi-pass membrane protein</topology>
    </subcellularLocation>
</comment>
<evidence type="ECO:0000313" key="10">
    <source>
        <dbReference type="Proteomes" id="UP000001357"/>
    </source>
</evidence>
<feature type="transmembrane region" description="Helical" evidence="8">
    <location>
        <begin position="42"/>
        <end position="63"/>
    </location>
</feature>
<evidence type="ECO:0000256" key="8">
    <source>
        <dbReference type="SAM" id="Phobius"/>
    </source>
</evidence>
<dbReference type="GO" id="GO:0005789">
    <property type="term" value="C:endoplasmic reticulum membrane"/>
    <property type="evidence" value="ECO:0007669"/>
    <property type="project" value="UniProtKB-SubCell"/>
</dbReference>
<dbReference type="eggNOG" id="KOG2443">
    <property type="taxonomic scope" value="Eukaryota"/>
</dbReference>
<gene>
    <name evidence="9" type="ORF">MONBRDRAFT_21539</name>
</gene>
<name>A9V0R9_MONBE</name>
<evidence type="ECO:0000256" key="7">
    <source>
        <dbReference type="ARBA" id="ARBA00023136"/>
    </source>
</evidence>
<dbReference type="KEGG" id="mbr:MONBRDRAFT_21539"/>
<keyword evidence="4" id="KW-0378">Hydrolase</keyword>
<dbReference type="STRING" id="81824.A9V0R9"/>
<feature type="transmembrane region" description="Helical" evidence="8">
    <location>
        <begin position="139"/>
        <end position="157"/>
    </location>
</feature>
<keyword evidence="3 8" id="KW-0812">Transmembrane</keyword>
<dbReference type="OMA" id="EMMEYTE"/>
<protein>
    <submittedName>
        <fullName evidence="9">Uncharacterized protein</fullName>
    </submittedName>
</protein>
<dbReference type="InterPro" id="IPR006639">
    <property type="entry name" value="Preselin/SPP"/>
</dbReference>
<dbReference type="Pfam" id="PF04258">
    <property type="entry name" value="Peptidase_A22B"/>
    <property type="match status" value="1"/>
</dbReference>
<dbReference type="PANTHER" id="PTHR12174:SF23">
    <property type="entry name" value="MINOR HISTOCOMPATIBILITY ANTIGEN H13"/>
    <property type="match status" value="1"/>
</dbReference>
<evidence type="ECO:0000256" key="1">
    <source>
        <dbReference type="ARBA" id="ARBA00004477"/>
    </source>
</evidence>
<evidence type="ECO:0000256" key="4">
    <source>
        <dbReference type="ARBA" id="ARBA00022801"/>
    </source>
</evidence>
<dbReference type="InterPro" id="IPR007369">
    <property type="entry name" value="Peptidase_A22B_SPP"/>
</dbReference>
<dbReference type="SMART" id="SM00730">
    <property type="entry name" value="PSN"/>
    <property type="match status" value="1"/>
</dbReference>
<dbReference type="AlphaFoldDB" id="A9V0R9"/>
<evidence type="ECO:0000256" key="3">
    <source>
        <dbReference type="ARBA" id="ARBA00022692"/>
    </source>
</evidence>
<dbReference type="GeneID" id="5891620"/>
<organism evidence="9 10">
    <name type="scientific">Monosiga brevicollis</name>
    <name type="common">Choanoflagellate</name>
    <dbReference type="NCBI Taxonomy" id="81824"/>
    <lineage>
        <taxon>Eukaryota</taxon>
        <taxon>Choanoflagellata</taxon>
        <taxon>Craspedida</taxon>
        <taxon>Salpingoecidae</taxon>
        <taxon>Monosiga</taxon>
    </lineage>
</organism>
<reference evidence="9 10" key="1">
    <citation type="journal article" date="2008" name="Nature">
        <title>The genome of the choanoflagellate Monosiga brevicollis and the origin of metazoans.</title>
        <authorList>
            <consortium name="JGI Sequencing"/>
            <person name="King N."/>
            <person name="Westbrook M.J."/>
            <person name="Young S.L."/>
            <person name="Kuo A."/>
            <person name="Abedin M."/>
            <person name="Chapman J."/>
            <person name="Fairclough S."/>
            <person name="Hellsten U."/>
            <person name="Isogai Y."/>
            <person name="Letunic I."/>
            <person name="Marr M."/>
            <person name="Pincus D."/>
            <person name="Putnam N."/>
            <person name="Rokas A."/>
            <person name="Wright K.J."/>
            <person name="Zuzow R."/>
            <person name="Dirks W."/>
            <person name="Good M."/>
            <person name="Goodstein D."/>
            <person name="Lemons D."/>
            <person name="Li W."/>
            <person name="Lyons J.B."/>
            <person name="Morris A."/>
            <person name="Nichols S."/>
            <person name="Richter D.J."/>
            <person name="Salamov A."/>
            <person name="Bork P."/>
            <person name="Lim W.A."/>
            <person name="Manning G."/>
            <person name="Miller W.T."/>
            <person name="McGinnis W."/>
            <person name="Shapiro H."/>
            <person name="Tjian R."/>
            <person name="Grigoriev I.V."/>
            <person name="Rokhsar D."/>
        </authorList>
    </citation>
    <scope>NUCLEOTIDE SEQUENCE [LARGE SCALE GENOMIC DNA]</scope>
    <source>
        <strain evidence="10">MX1 / ATCC 50154</strain>
    </source>
</reference>
<accession>A9V0R9</accession>
<proteinExistence type="inferred from homology"/>
<evidence type="ECO:0000313" key="9">
    <source>
        <dbReference type="EMBL" id="EDQ88802.1"/>
    </source>
</evidence>
<evidence type="ECO:0000256" key="5">
    <source>
        <dbReference type="ARBA" id="ARBA00022824"/>
    </source>
</evidence>
<keyword evidence="7 8" id="KW-0472">Membrane</keyword>